<dbReference type="AlphaFoldDB" id="A0A918SBW5"/>
<evidence type="ECO:0000313" key="1">
    <source>
        <dbReference type="EMBL" id="GHA30941.1"/>
    </source>
</evidence>
<proteinExistence type="predicted"/>
<organism evidence="1 2">
    <name type="scientific">Devosia pacifica</name>
    <dbReference type="NCBI Taxonomy" id="1335967"/>
    <lineage>
        <taxon>Bacteria</taxon>
        <taxon>Pseudomonadati</taxon>
        <taxon>Pseudomonadota</taxon>
        <taxon>Alphaproteobacteria</taxon>
        <taxon>Hyphomicrobiales</taxon>
        <taxon>Devosiaceae</taxon>
        <taxon>Devosia</taxon>
    </lineage>
</organism>
<evidence type="ECO:0000313" key="2">
    <source>
        <dbReference type="Proteomes" id="UP000646579"/>
    </source>
</evidence>
<gene>
    <name evidence="1" type="ORF">GCM10007989_28600</name>
</gene>
<sequence length="72" mass="7500">MATWAGALVVASVFMATPSVRVKYRGQNPIDVLAGLLARGVFDAVSAFPAEASGKWRRLTAYSCGGSHGFGP</sequence>
<accession>A0A918SBW5</accession>
<comment type="caution">
    <text evidence="1">The sequence shown here is derived from an EMBL/GenBank/DDBJ whole genome shotgun (WGS) entry which is preliminary data.</text>
</comment>
<dbReference type="Proteomes" id="UP000646579">
    <property type="component" value="Unassembled WGS sequence"/>
</dbReference>
<reference evidence="1" key="1">
    <citation type="journal article" date="2014" name="Int. J. Syst. Evol. Microbiol.">
        <title>Complete genome sequence of Corynebacterium casei LMG S-19264T (=DSM 44701T), isolated from a smear-ripened cheese.</title>
        <authorList>
            <consortium name="US DOE Joint Genome Institute (JGI-PGF)"/>
            <person name="Walter F."/>
            <person name="Albersmeier A."/>
            <person name="Kalinowski J."/>
            <person name="Ruckert C."/>
        </authorList>
    </citation>
    <scope>NUCLEOTIDE SEQUENCE</scope>
    <source>
        <strain evidence="1">KCTC 32437</strain>
    </source>
</reference>
<name>A0A918SBW5_9HYPH</name>
<reference evidence="1" key="2">
    <citation type="submission" date="2020-09" db="EMBL/GenBank/DDBJ databases">
        <authorList>
            <person name="Sun Q."/>
            <person name="Kim S."/>
        </authorList>
    </citation>
    <scope>NUCLEOTIDE SEQUENCE</scope>
    <source>
        <strain evidence="1">KCTC 32437</strain>
    </source>
</reference>
<keyword evidence="2" id="KW-1185">Reference proteome</keyword>
<dbReference type="EMBL" id="BMZE01000003">
    <property type="protein sequence ID" value="GHA30941.1"/>
    <property type="molecule type" value="Genomic_DNA"/>
</dbReference>
<protein>
    <submittedName>
        <fullName evidence="1">Uncharacterized protein</fullName>
    </submittedName>
</protein>